<accession>A0AAN7R8X5</accession>
<reference evidence="1 2" key="1">
    <citation type="journal article" date="2023" name="Hortic Res">
        <title>Pangenome of water caltrop reveals structural variations and asymmetric subgenome divergence after allopolyploidization.</title>
        <authorList>
            <person name="Zhang X."/>
            <person name="Chen Y."/>
            <person name="Wang L."/>
            <person name="Yuan Y."/>
            <person name="Fang M."/>
            <person name="Shi L."/>
            <person name="Lu R."/>
            <person name="Comes H.P."/>
            <person name="Ma Y."/>
            <person name="Chen Y."/>
            <person name="Huang G."/>
            <person name="Zhou Y."/>
            <person name="Zheng Z."/>
            <person name="Qiu Y."/>
        </authorList>
    </citation>
    <scope>NUCLEOTIDE SEQUENCE [LARGE SCALE GENOMIC DNA]</scope>
    <source>
        <strain evidence="1">F231</strain>
    </source>
</reference>
<dbReference type="AlphaFoldDB" id="A0AAN7R8X5"/>
<protein>
    <submittedName>
        <fullName evidence="1">Uncharacterized protein</fullName>
    </submittedName>
</protein>
<evidence type="ECO:0000313" key="1">
    <source>
        <dbReference type="EMBL" id="KAK4791656.1"/>
    </source>
</evidence>
<evidence type="ECO:0000313" key="2">
    <source>
        <dbReference type="Proteomes" id="UP001346149"/>
    </source>
</evidence>
<dbReference type="Proteomes" id="UP001346149">
    <property type="component" value="Unassembled WGS sequence"/>
</dbReference>
<comment type="caution">
    <text evidence="1">The sequence shown here is derived from an EMBL/GenBank/DDBJ whole genome shotgun (WGS) entry which is preliminary data.</text>
</comment>
<name>A0AAN7R8X5_TRANT</name>
<proteinExistence type="predicted"/>
<dbReference type="EMBL" id="JAXQNO010000009">
    <property type="protein sequence ID" value="KAK4791656.1"/>
    <property type="molecule type" value="Genomic_DNA"/>
</dbReference>
<sequence length="91" mass="10347">MMLCGSVTFFIDRVHADAALGGWIGDDYVRRKNHRLCSFHFKAVHSLLCHGSTTEPAEGDFSMEVLVEEAPLQEDYFSNIDREKAKFHRAS</sequence>
<organism evidence="1 2">
    <name type="scientific">Trapa natans</name>
    <name type="common">Water chestnut</name>
    <dbReference type="NCBI Taxonomy" id="22666"/>
    <lineage>
        <taxon>Eukaryota</taxon>
        <taxon>Viridiplantae</taxon>
        <taxon>Streptophyta</taxon>
        <taxon>Embryophyta</taxon>
        <taxon>Tracheophyta</taxon>
        <taxon>Spermatophyta</taxon>
        <taxon>Magnoliopsida</taxon>
        <taxon>eudicotyledons</taxon>
        <taxon>Gunneridae</taxon>
        <taxon>Pentapetalae</taxon>
        <taxon>rosids</taxon>
        <taxon>malvids</taxon>
        <taxon>Myrtales</taxon>
        <taxon>Lythraceae</taxon>
        <taxon>Trapa</taxon>
    </lineage>
</organism>
<keyword evidence="2" id="KW-1185">Reference proteome</keyword>
<gene>
    <name evidence="1" type="ORF">SAY86_032069</name>
</gene>